<feature type="domain" description="Zinc finger CGNR" evidence="1">
    <location>
        <begin position="131"/>
        <end position="172"/>
    </location>
</feature>
<name>A0ABN0U407_9ACTN</name>
<dbReference type="InterPro" id="IPR010852">
    <property type="entry name" value="ABATE"/>
</dbReference>
<protein>
    <submittedName>
        <fullName evidence="2">CGNR zinc finger domain-containing protein</fullName>
    </submittedName>
</protein>
<sequence>MLFAHDTEASLMAAAELVNTAHEDPDALLDVTEFATRWGYTGRVTGDRDELDAVRAIRPRLESLWHADRDRIVAETNAILRETAALPQLVAHDGWDYHLHAVPPEADLAIRIQVETAMALVDVVRMDELGRMRVCAADDCEDVLVDLSKNRSRRFCSNTCSNRMNVAAYRARANATRRGDARAERPDRP</sequence>
<dbReference type="Proteomes" id="UP001500967">
    <property type="component" value="Unassembled WGS sequence"/>
</dbReference>
<evidence type="ECO:0000313" key="2">
    <source>
        <dbReference type="EMBL" id="GAA0238006.1"/>
    </source>
</evidence>
<gene>
    <name evidence="2" type="ORF">GCM10009539_24090</name>
</gene>
<dbReference type="Pfam" id="PF11706">
    <property type="entry name" value="zf-CGNR"/>
    <property type="match status" value="1"/>
</dbReference>
<keyword evidence="3" id="KW-1185">Reference proteome</keyword>
<dbReference type="PANTHER" id="PTHR35525:SF3">
    <property type="entry name" value="BLL6575 PROTEIN"/>
    <property type="match status" value="1"/>
</dbReference>
<reference evidence="2 3" key="1">
    <citation type="journal article" date="2019" name="Int. J. Syst. Evol. Microbiol.">
        <title>The Global Catalogue of Microorganisms (GCM) 10K type strain sequencing project: providing services to taxonomists for standard genome sequencing and annotation.</title>
        <authorList>
            <consortium name="The Broad Institute Genomics Platform"/>
            <consortium name="The Broad Institute Genome Sequencing Center for Infectious Disease"/>
            <person name="Wu L."/>
            <person name="Ma J."/>
        </authorList>
    </citation>
    <scope>NUCLEOTIDE SEQUENCE [LARGE SCALE GENOMIC DNA]</scope>
    <source>
        <strain evidence="2 3">JCM 10425</strain>
    </source>
</reference>
<comment type="caution">
    <text evidence="2">The sequence shown here is derived from an EMBL/GenBank/DDBJ whole genome shotgun (WGS) entry which is preliminary data.</text>
</comment>
<dbReference type="Pfam" id="PF07336">
    <property type="entry name" value="ABATE"/>
    <property type="match status" value="1"/>
</dbReference>
<organism evidence="2 3">
    <name type="scientific">Cryptosporangium japonicum</name>
    <dbReference type="NCBI Taxonomy" id="80872"/>
    <lineage>
        <taxon>Bacteria</taxon>
        <taxon>Bacillati</taxon>
        <taxon>Actinomycetota</taxon>
        <taxon>Actinomycetes</taxon>
        <taxon>Cryptosporangiales</taxon>
        <taxon>Cryptosporangiaceae</taxon>
        <taxon>Cryptosporangium</taxon>
    </lineage>
</organism>
<dbReference type="RefSeq" id="WP_344648853.1">
    <property type="nucleotide sequence ID" value="NZ_BAAAGX010000009.1"/>
</dbReference>
<accession>A0ABN0U407</accession>
<dbReference type="Gene3D" id="1.10.3300.10">
    <property type="entry name" value="Jann2411-like domain"/>
    <property type="match status" value="1"/>
</dbReference>
<dbReference type="InterPro" id="IPR023286">
    <property type="entry name" value="ABATE_dom_sf"/>
</dbReference>
<proteinExistence type="predicted"/>
<dbReference type="EMBL" id="BAAAGX010000009">
    <property type="protein sequence ID" value="GAA0238006.1"/>
    <property type="molecule type" value="Genomic_DNA"/>
</dbReference>
<evidence type="ECO:0000259" key="1">
    <source>
        <dbReference type="Pfam" id="PF11706"/>
    </source>
</evidence>
<dbReference type="InterPro" id="IPR021005">
    <property type="entry name" value="Znf_CGNR"/>
</dbReference>
<dbReference type="SUPFAM" id="SSF160904">
    <property type="entry name" value="Jann2411-like"/>
    <property type="match status" value="1"/>
</dbReference>
<dbReference type="PANTHER" id="PTHR35525">
    <property type="entry name" value="BLL6575 PROTEIN"/>
    <property type="match status" value="1"/>
</dbReference>
<evidence type="ECO:0000313" key="3">
    <source>
        <dbReference type="Proteomes" id="UP001500967"/>
    </source>
</evidence>